<reference evidence="3 4" key="1">
    <citation type="submission" date="2024-01" db="EMBL/GenBank/DDBJ databases">
        <authorList>
            <person name="Allen C."/>
            <person name="Tagirdzhanova G."/>
        </authorList>
    </citation>
    <scope>NUCLEOTIDE SEQUENCE [LARGE SCALE GENOMIC DNA]</scope>
    <source>
        <strain evidence="3 4">CBS 573.63</strain>
    </source>
</reference>
<organism evidence="3 4">
    <name type="scientific">Sporothrix epigloea</name>
    <dbReference type="NCBI Taxonomy" id="1892477"/>
    <lineage>
        <taxon>Eukaryota</taxon>
        <taxon>Fungi</taxon>
        <taxon>Dikarya</taxon>
        <taxon>Ascomycota</taxon>
        <taxon>Pezizomycotina</taxon>
        <taxon>Sordariomycetes</taxon>
        <taxon>Sordariomycetidae</taxon>
        <taxon>Ophiostomatales</taxon>
        <taxon>Ophiostomataceae</taxon>
        <taxon>Sporothrix</taxon>
    </lineage>
</organism>
<sequence length="878" mass="99714">MDDIKYAPQQLASVVEEQEVEIEAINDGTDGESKERQASDFTAKQELAPEVRSASPTKDEPQQQRLPLRPQGRGRHKRFTKKFNAPYIQQPSNNSKGERDGRQNADASLIGDDEKDEIVLSVQVPDHITLDSAFLHHEPPEPSPKLKPINSNSGEDKTSLTETCSPPLALASHNDALPDLADKSTVKLPFSPPPRRHRRMRMAGGESNTTLYQLHMLVDRTLAVEMKKNPDVKKALLDPEIKGPLCDLGLLGRFVRLLFRAKSRYQMNAWRNKRDVRVALRQREQWKSNHDHTPSGPVFRGALAMFSVPLYQDDVPPPRQAGVRGDVRENEDQDDGNQRFSALTTGVARNDSAIFDNDHDKDSLVWQAIKLSDRRYCAAAEKRSQQEAFSSDDEGSSTTSSEDDSVRELDYLSIASPSLPVRGKQDYFFGQNGELDPRRYETRPIPEQPMEEAAETKKQRREAKALAKKERQVRSKLSKQMKKEAVAVLQSHFTTMTDERDAALFERDEQRNMCDALRKENEQLTWKKAKFDNLLLLPDALSKELANVANEEAEEAKEAKETKKSKKTKKTKDTDVGMKHRSETGSGRAEQRDRVLPLSPVPTGRLPMKEPRHQFSRQPTTPLPPTMPNTPRSPFPWTPAAPVSDWDRWQIINGFQHALCEKVPQTPPSTPAFLPIHSARRVFPAAISVAYRIDPIRPPLGTGICLSALDVLLAVWLIIWRQIENFFEVLRWARFALLERIYFVSMVVISNSWIRLRQSVSKRARRELLTALTPAIRSPTSLAFRSRVTQLGQLYTPSTLTSAVRFPRDAMAELVLCTLVILVMATSIVAVLAAVTERNLWLSANGYGEQQQWFWYYYIKRHHGPYQIWLSLRMSYLG</sequence>
<dbReference type="EMBL" id="CAWUOM010000042">
    <property type="protein sequence ID" value="CAK7268111.1"/>
    <property type="molecule type" value="Genomic_DNA"/>
</dbReference>
<name>A0ABP0DMU9_9PEZI</name>
<feature type="compositionally biased region" description="Basic and acidic residues" evidence="1">
    <location>
        <begin position="435"/>
        <end position="444"/>
    </location>
</feature>
<accession>A0ABP0DMU9</accession>
<keyword evidence="4" id="KW-1185">Reference proteome</keyword>
<feature type="region of interest" description="Disordered" evidence="1">
    <location>
        <begin position="423"/>
        <end position="461"/>
    </location>
</feature>
<feature type="compositionally biased region" description="Basic residues" evidence="1">
    <location>
        <begin position="72"/>
        <end position="81"/>
    </location>
</feature>
<keyword evidence="2" id="KW-0812">Transmembrane</keyword>
<evidence type="ECO:0000313" key="4">
    <source>
        <dbReference type="Proteomes" id="UP001642501"/>
    </source>
</evidence>
<gene>
    <name evidence="3" type="ORF">SEPCBS57363_002930</name>
</gene>
<keyword evidence="2" id="KW-1133">Transmembrane helix</keyword>
<feature type="region of interest" description="Disordered" evidence="1">
    <location>
        <begin position="381"/>
        <end position="405"/>
    </location>
</feature>
<dbReference type="Proteomes" id="UP001642501">
    <property type="component" value="Unassembled WGS sequence"/>
</dbReference>
<evidence type="ECO:0000313" key="3">
    <source>
        <dbReference type="EMBL" id="CAK7268111.1"/>
    </source>
</evidence>
<feature type="compositionally biased region" description="Acidic residues" evidence="1">
    <location>
        <begin position="390"/>
        <end position="403"/>
    </location>
</feature>
<feature type="region of interest" description="Disordered" evidence="1">
    <location>
        <begin position="23"/>
        <end position="112"/>
    </location>
</feature>
<feature type="region of interest" description="Disordered" evidence="1">
    <location>
        <begin position="552"/>
        <end position="629"/>
    </location>
</feature>
<proteinExistence type="predicted"/>
<comment type="caution">
    <text evidence="3">The sequence shown here is derived from an EMBL/GenBank/DDBJ whole genome shotgun (WGS) entry which is preliminary data.</text>
</comment>
<feature type="region of interest" description="Disordered" evidence="1">
    <location>
        <begin position="313"/>
        <end position="338"/>
    </location>
</feature>
<feature type="region of interest" description="Disordered" evidence="1">
    <location>
        <begin position="134"/>
        <end position="162"/>
    </location>
</feature>
<protein>
    <submittedName>
        <fullName evidence="3">Uncharacterized protein</fullName>
    </submittedName>
</protein>
<feature type="transmembrane region" description="Helical" evidence="2">
    <location>
        <begin position="700"/>
        <end position="720"/>
    </location>
</feature>
<evidence type="ECO:0000256" key="2">
    <source>
        <dbReference type="SAM" id="Phobius"/>
    </source>
</evidence>
<feature type="compositionally biased region" description="Basic and acidic residues" evidence="1">
    <location>
        <begin position="571"/>
        <end position="595"/>
    </location>
</feature>
<keyword evidence="2" id="KW-0472">Membrane</keyword>
<evidence type="ECO:0000256" key="1">
    <source>
        <dbReference type="SAM" id="MobiDB-lite"/>
    </source>
</evidence>
<feature type="transmembrane region" description="Helical" evidence="2">
    <location>
        <begin position="814"/>
        <end position="835"/>
    </location>
</feature>